<keyword evidence="1" id="KW-0472">Membrane</keyword>
<dbReference type="AlphaFoldDB" id="A0A9P2G599"/>
<comment type="caution">
    <text evidence="2">The sequence shown here is derived from an EMBL/GenBank/DDBJ whole genome shotgun (WGS) entry which is preliminary data.</text>
</comment>
<gene>
    <name evidence="2" type="ORF">CLG_B2247</name>
</gene>
<dbReference type="EMBL" id="ACSJ01000018">
    <property type="protein sequence ID" value="EES90267.1"/>
    <property type="molecule type" value="Genomic_DNA"/>
</dbReference>
<accession>A0A9P2G599</accession>
<name>A0A9P2G599_CLOBO</name>
<feature type="transmembrane region" description="Helical" evidence="1">
    <location>
        <begin position="45"/>
        <end position="68"/>
    </location>
</feature>
<evidence type="ECO:0000256" key="1">
    <source>
        <dbReference type="SAM" id="Phobius"/>
    </source>
</evidence>
<protein>
    <submittedName>
        <fullName evidence="2">Uncharacterized protein</fullName>
    </submittedName>
</protein>
<keyword evidence="1" id="KW-1133">Transmembrane helix</keyword>
<evidence type="ECO:0000313" key="2">
    <source>
        <dbReference type="EMBL" id="EES90267.1"/>
    </source>
</evidence>
<sequence>MKFKYSEKTYNTLKICGHIVFRYKSIALVKHYGNVSHYTKDIIEIIWSFLMCVSGVVIMPIYFIYTLLTFIPKFYIIKGGDEDE</sequence>
<proteinExistence type="predicted"/>
<keyword evidence="1" id="KW-0812">Transmembrane</keyword>
<evidence type="ECO:0000313" key="3">
    <source>
        <dbReference type="Proteomes" id="UP000006160"/>
    </source>
</evidence>
<organism evidence="2 3">
    <name type="scientific">Clostridium botulinum D str. 1873</name>
    <dbReference type="NCBI Taxonomy" id="592027"/>
    <lineage>
        <taxon>Bacteria</taxon>
        <taxon>Bacillati</taxon>
        <taxon>Bacillota</taxon>
        <taxon>Clostridia</taxon>
        <taxon>Eubacteriales</taxon>
        <taxon>Clostridiaceae</taxon>
        <taxon>Clostridium</taxon>
    </lineage>
</organism>
<dbReference type="Proteomes" id="UP000006160">
    <property type="component" value="Unassembled WGS sequence"/>
</dbReference>
<reference evidence="2 3" key="1">
    <citation type="submission" date="2009-10" db="EMBL/GenBank/DDBJ databases">
        <authorList>
            <person name="Shrivastava S."/>
            <person name="Brinkac L.B."/>
            <person name="Brown J.L."/>
            <person name="Bruce D.B."/>
            <person name="Detter C."/>
            <person name="Green L.D."/>
            <person name="Munk C.A."/>
            <person name="Rogers Y.C."/>
            <person name="Tapia R."/>
            <person name="Saunders E.S."/>
            <person name="Sims D.R."/>
            <person name="Smith L.A."/>
            <person name="Smith T.J."/>
            <person name="Sutton G."/>
            <person name="Brettin T."/>
        </authorList>
    </citation>
    <scope>NUCLEOTIDE SEQUENCE [LARGE SCALE GENOMIC DNA]</scope>
    <source>
        <strain evidence="3">D str. 1873</strain>
    </source>
</reference>